<reference evidence="2" key="1">
    <citation type="submission" date="2017-10" db="EMBL/GenBank/DDBJ databases">
        <title>Rapid genome shrinkage in a self-fertile nematode reveals novel sperm competition proteins.</title>
        <authorList>
            <person name="Yin D."/>
            <person name="Schwarz E.M."/>
            <person name="Thomas C.G."/>
            <person name="Felde R.L."/>
            <person name="Korf I.F."/>
            <person name="Cutter A.D."/>
            <person name="Schartner C.M."/>
            <person name="Ralston E.J."/>
            <person name="Meyer B.J."/>
            <person name="Haag E.S."/>
        </authorList>
    </citation>
    <scope>NUCLEOTIDE SEQUENCE [LARGE SCALE GENOMIC DNA]</scope>
    <source>
        <strain evidence="2">JU1422</strain>
    </source>
</reference>
<gene>
    <name evidence="1" type="ORF">B9Z55_028959</name>
</gene>
<accession>A0A2G5S9N7</accession>
<evidence type="ECO:0000313" key="2">
    <source>
        <dbReference type="Proteomes" id="UP000230233"/>
    </source>
</evidence>
<name>A0A2G5S9N7_9PELO</name>
<comment type="caution">
    <text evidence="1">The sequence shown here is derived from an EMBL/GenBank/DDBJ whole genome shotgun (WGS) entry which is preliminary data.</text>
</comment>
<sequence>MTLFHRDREHHSIELDRQSYSSTCDRRPFFEPITCGFQIATLLLKHMSYEDVKNSAHIDIQGCFRKLIQVSKLDACWSVYAKSRALHPSESLRPCAVKKKKKKEKKERKIVDDRSPCRSTCKNKHSAKKKCASWLSSCFSIASCSSFFILLRQILGLGHQIQKRLFSQCSVYQLICCYYVT</sequence>
<dbReference type="AlphaFoldDB" id="A0A2G5S9N7"/>
<dbReference type="Proteomes" id="UP000230233">
    <property type="component" value="Unassembled WGS sequence"/>
</dbReference>
<dbReference type="EMBL" id="PDUG01000061">
    <property type="protein sequence ID" value="PIC11639.1"/>
    <property type="molecule type" value="Genomic_DNA"/>
</dbReference>
<protein>
    <submittedName>
        <fullName evidence="1">Uncharacterized protein</fullName>
    </submittedName>
</protein>
<organism evidence="1 2">
    <name type="scientific">Caenorhabditis nigoni</name>
    <dbReference type="NCBI Taxonomy" id="1611254"/>
    <lineage>
        <taxon>Eukaryota</taxon>
        <taxon>Metazoa</taxon>
        <taxon>Ecdysozoa</taxon>
        <taxon>Nematoda</taxon>
        <taxon>Chromadorea</taxon>
        <taxon>Rhabditida</taxon>
        <taxon>Rhabditina</taxon>
        <taxon>Rhabditomorpha</taxon>
        <taxon>Rhabditoidea</taxon>
        <taxon>Rhabditidae</taxon>
        <taxon>Peloderinae</taxon>
        <taxon>Caenorhabditis</taxon>
    </lineage>
</organism>
<evidence type="ECO:0000313" key="1">
    <source>
        <dbReference type="EMBL" id="PIC11639.1"/>
    </source>
</evidence>
<proteinExistence type="predicted"/>
<keyword evidence="2" id="KW-1185">Reference proteome</keyword>